<accession>A0AAV2T827</accession>
<dbReference type="Proteomes" id="UP001497525">
    <property type="component" value="Unassembled WGS sequence"/>
</dbReference>
<gene>
    <name evidence="2" type="ORF">CDAUBV1_LOCUS5085</name>
</gene>
<protein>
    <recommendedName>
        <fullName evidence="4">Gelsolin-like domain-containing protein</fullName>
    </recommendedName>
</protein>
<proteinExistence type="predicted"/>
<evidence type="ECO:0008006" key="4">
    <source>
        <dbReference type="Google" id="ProtNLM"/>
    </source>
</evidence>
<comment type="caution">
    <text evidence="2">The sequence shown here is derived from an EMBL/GenBank/DDBJ whole genome shotgun (WGS) entry which is preliminary data.</text>
</comment>
<organism evidence="2 3">
    <name type="scientific">Calicophoron daubneyi</name>
    <name type="common">Rumen fluke</name>
    <name type="synonym">Paramphistomum daubneyi</name>
    <dbReference type="NCBI Taxonomy" id="300641"/>
    <lineage>
        <taxon>Eukaryota</taxon>
        <taxon>Metazoa</taxon>
        <taxon>Spiralia</taxon>
        <taxon>Lophotrochozoa</taxon>
        <taxon>Platyhelminthes</taxon>
        <taxon>Trematoda</taxon>
        <taxon>Digenea</taxon>
        <taxon>Plagiorchiida</taxon>
        <taxon>Pronocephalata</taxon>
        <taxon>Paramphistomoidea</taxon>
        <taxon>Paramphistomidae</taxon>
        <taxon>Calicophoron</taxon>
    </lineage>
</organism>
<name>A0AAV2T827_CALDB</name>
<sequence length="339" mass="37791">MCNVSLFNQRIQGNFHDGKPDGQGILSRITIHLTSYCGEWERGSPVYVPHHLRLSPEQVQLDTQFGPQKNFALEAAGDASSVLDECTGAVYKTTENVLRNGFNLTVCVFTEKEKLLVEESGRNLVLWIGRRVSEAEKNEKFCFSSAISTDLLAKQEEMESPYILTPFGFPIRPVSYVKPTYRSEQKGNDESAESVDDAAIKNQECAGDGVPTECHTVFVCAQKTGRGFANWTGLSVDEQILQEREIALRNEDDECKEEVQKQPGGGEEEPVDSEQVPTKVVDIRFILGEFVIVVEDITSSYATTGIHTEEGVAMYLQKDPGRLPPLYVRLKSVEKRSDS</sequence>
<feature type="region of interest" description="Disordered" evidence="1">
    <location>
        <begin position="251"/>
        <end position="275"/>
    </location>
</feature>
<dbReference type="EMBL" id="CAXLJL010000123">
    <property type="protein sequence ID" value="CAL5132244.1"/>
    <property type="molecule type" value="Genomic_DNA"/>
</dbReference>
<evidence type="ECO:0000313" key="2">
    <source>
        <dbReference type="EMBL" id="CAL5132244.1"/>
    </source>
</evidence>
<reference evidence="2" key="1">
    <citation type="submission" date="2024-06" db="EMBL/GenBank/DDBJ databases">
        <authorList>
            <person name="Liu X."/>
            <person name="Lenzi L."/>
            <person name="Haldenby T S."/>
            <person name="Uol C."/>
        </authorList>
    </citation>
    <scope>NUCLEOTIDE SEQUENCE</scope>
</reference>
<evidence type="ECO:0000313" key="3">
    <source>
        <dbReference type="Proteomes" id="UP001497525"/>
    </source>
</evidence>
<dbReference type="AlphaFoldDB" id="A0AAV2T827"/>
<evidence type="ECO:0000256" key="1">
    <source>
        <dbReference type="SAM" id="MobiDB-lite"/>
    </source>
</evidence>